<proteinExistence type="predicted"/>
<dbReference type="EMBL" id="CAJPVJ010009110">
    <property type="protein sequence ID" value="CAG2172357.1"/>
    <property type="molecule type" value="Genomic_DNA"/>
</dbReference>
<organism evidence="1">
    <name type="scientific">Oppiella nova</name>
    <dbReference type="NCBI Taxonomy" id="334625"/>
    <lineage>
        <taxon>Eukaryota</taxon>
        <taxon>Metazoa</taxon>
        <taxon>Ecdysozoa</taxon>
        <taxon>Arthropoda</taxon>
        <taxon>Chelicerata</taxon>
        <taxon>Arachnida</taxon>
        <taxon>Acari</taxon>
        <taxon>Acariformes</taxon>
        <taxon>Sarcoptiformes</taxon>
        <taxon>Oribatida</taxon>
        <taxon>Brachypylina</taxon>
        <taxon>Oppioidea</taxon>
        <taxon>Oppiidae</taxon>
        <taxon>Oppiella</taxon>
    </lineage>
</organism>
<dbReference type="AlphaFoldDB" id="A0A7R9QSJ9"/>
<protein>
    <submittedName>
        <fullName evidence="1">Uncharacterized protein</fullName>
    </submittedName>
</protein>
<gene>
    <name evidence="1" type="ORF">ONB1V03_LOCUS11815</name>
</gene>
<name>A0A7R9QSJ9_9ACAR</name>
<reference evidence="1" key="1">
    <citation type="submission" date="2020-11" db="EMBL/GenBank/DDBJ databases">
        <authorList>
            <person name="Tran Van P."/>
        </authorList>
    </citation>
    <scope>NUCLEOTIDE SEQUENCE</scope>
</reference>
<accession>A0A7R9QSJ9</accession>
<dbReference type="Proteomes" id="UP000728032">
    <property type="component" value="Unassembled WGS sequence"/>
</dbReference>
<dbReference type="EMBL" id="OC923935">
    <property type="protein sequence ID" value="CAD7655170.1"/>
    <property type="molecule type" value="Genomic_DNA"/>
</dbReference>
<sequence length="209" mass="24323">MSKFVQQIRTYNTFDSKYLVKRYNTWLENNKLFMQMECCSHCLRENSASLNKQDINNIGIIGKSLFESLIEKKQEFSFKLLMRIQKSWKRVLCDVGVNIDTINDLFNRMTSETPANRTTTELMQEFNRISRNSIQIDETMIASSFNSGKYMLGTTVSTEHHSRLHSRHTSTELCQKRSSIATVSGNSDNCSEHIFHYSVSSKMLEFKKL</sequence>
<evidence type="ECO:0000313" key="2">
    <source>
        <dbReference type="Proteomes" id="UP000728032"/>
    </source>
</evidence>
<dbReference type="OrthoDB" id="248923at2759"/>
<keyword evidence="2" id="KW-1185">Reference proteome</keyword>
<evidence type="ECO:0000313" key="1">
    <source>
        <dbReference type="EMBL" id="CAD7655170.1"/>
    </source>
</evidence>